<keyword evidence="8" id="KW-1185">Reference proteome</keyword>
<dbReference type="OrthoDB" id="448280at2759"/>
<sequence>MDDVSPRNSKPEWTTIPTTLLQAELSRRQDAFPPKPTCGSGVETANYDTGIHIAALVLVLILSTLACAFPIVCRRFPRVPVPHQFLFLSRHFGTGVLVATAFVHLLPTAFISLTDPCLPRFWNQQYPEMAGLIAMVAVMVVVGIEMWFAMKGAGHKHAHGELGFEFDVLPNGPSDEEEAEALNPSARSLVDASASASHPLSSPCESLQSDRTSGHSLNESDPLSPTNSTPTHTEPNSRTSHLQVLLLEAGILFHSIFIGLSLSLTSGAPFAVLLLAIAFHQTFEGLALGSRIASLDFSPVSTKLHYIPGILNLGKITPYFMCLAFGMTVPLGQFFGLLLVAFAQRGKGGEDAAAFDPKSEAGLLLLGISNAISSGLLLFSGLVTLVAEDFLSAESYQALKGRRRAMALAMVVFGAVAMSVVGAWA</sequence>
<evidence type="ECO:0000256" key="5">
    <source>
        <dbReference type="SAM" id="MobiDB-lite"/>
    </source>
</evidence>
<comment type="subcellular location">
    <subcellularLocation>
        <location evidence="1">Membrane</location>
        <topology evidence="1">Multi-pass membrane protein</topology>
    </subcellularLocation>
</comment>
<dbReference type="EMBL" id="ML975154">
    <property type="protein sequence ID" value="KAF1813749.1"/>
    <property type="molecule type" value="Genomic_DNA"/>
</dbReference>
<dbReference type="Pfam" id="PF02535">
    <property type="entry name" value="Zip"/>
    <property type="match status" value="1"/>
</dbReference>
<evidence type="ECO:0000256" key="2">
    <source>
        <dbReference type="ARBA" id="ARBA00022692"/>
    </source>
</evidence>
<reference evidence="9" key="3">
    <citation type="submission" date="2025-04" db="UniProtKB">
        <authorList>
            <consortium name="RefSeq"/>
        </authorList>
    </citation>
    <scope>IDENTIFICATION</scope>
    <source>
        <strain evidence="9">CBS 781.70</strain>
    </source>
</reference>
<proteinExistence type="predicted"/>
<reference evidence="7 9" key="1">
    <citation type="submission" date="2020-01" db="EMBL/GenBank/DDBJ databases">
        <authorList>
            <consortium name="DOE Joint Genome Institute"/>
            <person name="Haridas S."/>
            <person name="Albert R."/>
            <person name="Binder M."/>
            <person name="Bloem J."/>
            <person name="Labutti K."/>
            <person name="Salamov A."/>
            <person name="Andreopoulos B."/>
            <person name="Baker S.E."/>
            <person name="Barry K."/>
            <person name="Bills G."/>
            <person name="Bluhm B.H."/>
            <person name="Cannon C."/>
            <person name="Castanera R."/>
            <person name="Culley D.E."/>
            <person name="Daum C."/>
            <person name="Ezra D."/>
            <person name="Gonzalez J.B."/>
            <person name="Henrissat B."/>
            <person name="Kuo A."/>
            <person name="Liang C."/>
            <person name="Lipzen A."/>
            <person name="Lutzoni F."/>
            <person name="Magnuson J."/>
            <person name="Mondo S."/>
            <person name="Nolan M."/>
            <person name="Ohm R."/>
            <person name="Pangilinan J."/>
            <person name="Park H.-J."/>
            <person name="Ramirez L."/>
            <person name="Alfaro M."/>
            <person name="Sun H."/>
            <person name="Tritt A."/>
            <person name="Yoshinaga Y."/>
            <person name="Zwiers L.-H."/>
            <person name="Turgeon B.G."/>
            <person name="Goodwin S.B."/>
            <person name="Spatafora J.W."/>
            <person name="Crous P.W."/>
            <person name="Grigoriev I.V."/>
        </authorList>
    </citation>
    <scope>NUCLEOTIDE SEQUENCE</scope>
    <source>
        <strain evidence="7 9">CBS 781.70</strain>
    </source>
</reference>
<evidence type="ECO:0000313" key="8">
    <source>
        <dbReference type="Proteomes" id="UP000504638"/>
    </source>
</evidence>
<dbReference type="GO" id="GO:0005385">
    <property type="term" value="F:zinc ion transmembrane transporter activity"/>
    <property type="evidence" value="ECO:0007669"/>
    <property type="project" value="TreeGrafter"/>
</dbReference>
<dbReference type="InterPro" id="IPR003689">
    <property type="entry name" value="ZIP"/>
</dbReference>
<feature type="transmembrane region" description="Helical" evidence="6">
    <location>
        <begin position="51"/>
        <end position="73"/>
    </location>
</feature>
<accession>A0A6G1G7D3</accession>
<dbReference type="PANTHER" id="PTHR11040">
    <property type="entry name" value="ZINC/IRON TRANSPORTER"/>
    <property type="match status" value="1"/>
</dbReference>
<evidence type="ECO:0000256" key="1">
    <source>
        <dbReference type="ARBA" id="ARBA00004141"/>
    </source>
</evidence>
<feature type="compositionally biased region" description="Polar residues" evidence="5">
    <location>
        <begin position="198"/>
        <end position="237"/>
    </location>
</feature>
<feature type="transmembrane region" description="Helical" evidence="6">
    <location>
        <begin position="130"/>
        <end position="149"/>
    </location>
</feature>
<dbReference type="PANTHER" id="PTHR11040:SF60">
    <property type="entry name" value="FAMILY ZINC TRANSPORTER, PUTATIVE (AFU_ORTHOLOGUE AFUA_8G04010)-RELATED"/>
    <property type="match status" value="1"/>
</dbReference>
<dbReference type="Proteomes" id="UP000504638">
    <property type="component" value="Unplaced"/>
</dbReference>
<dbReference type="GO" id="GO:0005886">
    <property type="term" value="C:plasma membrane"/>
    <property type="evidence" value="ECO:0007669"/>
    <property type="project" value="TreeGrafter"/>
</dbReference>
<feature type="transmembrane region" description="Helical" evidence="6">
    <location>
        <begin position="85"/>
        <end position="110"/>
    </location>
</feature>
<reference evidence="9" key="2">
    <citation type="submission" date="2020-04" db="EMBL/GenBank/DDBJ databases">
        <authorList>
            <consortium name="NCBI Genome Project"/>
        </authorList>
    </citation>
    <scope>NUCLEOTIDE SEQUENCE</scope>
    <source>
        <strain evidence="9">CBS 781.70</strain>
    </source>
</reference>
<evidence type="ECO:0000313" key="7">
    <source>
        <dbReference type="EMBL" id="KAF1813749.1"/>
    </source>
</evidence>
<feature type="region of interest" description="Disordered" evidence="5">
    <location>
        <begin position="196"/>
        <end position="237"/>
    </location>
</feature>
<feature type="transmembrane region" description="Helical" evidence="6">
    <location>
        <begin position="405"/>
        <end position="424"/>
    </location>
</feature>
<dbReference type="RefSeq" id="XP_033535380.1">
    <property type="nucleotide sequence ID" value="XM_033677457.1"/>
</dbReference>
<gene>
    <name evidence="7 9" type="ORF">P152DRAFT_433215</name>
</gene>
<organism evidence="7">
    <name type="scientific">Eremomyces bilateralis CBS 781.70</name>
    <dbReference type="NCBI Taxonomy" id="1392243"/>
    <lineage>
        <taxon>Eukaryota</taxon>
        <taxon>Fungi</taxon>
        <taxon>Dikarya</taxon>
        <taxon>Ascomycota</taxon>
        <taxon>Pezizomycotina</taxon>
        <taxon>Dothideomycetes</taxon>
        <taxon>Dothideomycetes incertae sedis</taxon>
        <taxon>Eremomycetales</taxon>
        <taxon>Eremomycetaceae</taxon>
        <taxon>Eremomyces</taxon>
    </lineage>
</organism>
<evidence type="ECO:0000256" key="6">
    <source>
        <dbReference type="SAM" id="Phobius"/>
    </source>
</evidence>
<evidence type="ECO:0000256" key="3">
    <source>
        <dbReference type="ARBA" id="ARBA00022989"/>
    </source>
</evidence>
<keyword evidence="2 6" id="KW-0812">Transmembrane</keyword>
<keyword evidence="3 6" id="KW-1133">Transmembrane helix</keyword>
<protein>
    <submittedName>
        <fullName evidence="7 9">Zinc/iron permease</fullName>
    </submittedName>
</protein>
<name>A0A6G1G7D3_9PEZI</name>
<dbReference type="AlphaFoldDB" id="A0A6G1G7D3"/>
<feature type="transmembrane region" description="Helical" evidence="6">
    <location>
        <begin position="363"/>
        <end position="385"/>
    </location>
</feature>
<keyword evidence="4 6" id="KW-0472">Membrane</keyword>
<evidence type="ECO:0000313" key="9">
    <source>
        <dbReference type="RefSeq" id="XP_033535380.1"/>
    </source>
</evidence>
<dbReference type="GeneID" id="54418027"/>
<evidence type="ECO:0000256" key="4">
    <source>
        <dbReference type="ARBA" id="ARBA00023136"/>
    </source>
</evidence>
<feature type="transmembrane region" description="Helical" evidence="6">
    <location>
        <begin position="319"/>
        <end position="343"/>
    </location>
</feature>